<feature type="domain" description="BTB" evidence="1">
    <location>
        <begin position="35"/>
        <end position="106"/>
    </location>
</feature>
<sequence>MHNFYNNSDDCLHLHCDVEADCYNSIINLQNKLSNMLEGEIFTDCVIKGEVIISDFYPECVNAMLEFFYKGKIKIGTLENHVEDIYAIAHKYQVDTLKYECEIFMYNLIDDKKFLKYCDIINLYDAPTLEKGCKIYVRINKDRLLISELWKEVENRYPQLAFRFLKSVIFDNKK</sequence>
<dbReference type="Gene3D" id="3.30.710.10">
    <property type="entry name" value="Potassium Channel Kv1.1, Chain A"/>
    <property type="match status" value="1"/>
</dbReference>
<dbReference type="SUPFAM" id="SSF54695">
    <property type="entry name" value="POZ domain"/>
    <property type="match status" value="1"/>
</dbReference>
<proteinExistence type="predicted"/>
<protein>
    <submittedName>
        <fullName evidence="3">BTB domain-containing protein</fullName>
    </submittedName>
</protein>
<dbReference type="WBParaSite" id="scaffold5535_cov217.g9674">
    <property type="protein sequence ID" value="scaffold5535_cov217.g9674"/>
    <property type="gene ID" value="scaffold5535_cov217.g9674"/>
</dbReference>
<dbReference type="Pfam" id="PF00651">
    <property type="entry name" value="BTB"/>
    <property type="match status" value="1"/>
</dbReference>
<dbReference type="Proteomes" id="UP000887561">
    <property type="component" value="Unplaced"/>
</dbReference>
<organism evidence="2 3">
    <name type="scientific">Meloidogyne javanica</name>
    <name type="common">Root-knot nematode worm</name>
    <dbReference type="NCBI Taxonomy" id="6303"/>
    <lineage>
        <taxon>Eukaryota</taxon>
        <taxon>Metazoa</taxon>
        <taxon>Ecdysozoa</taxon>
        <taxon>Nematoda</taxon>
        <taxon>Chromadorea</taxon>
        <taxon>Rhabditida</taxon>
        <taxon>Tylenchina</taxon>
        <taxon>Tylenchomorpha</taxon>
        <taxon>Tylenchoidea</taxon>
        <taxon>Meloidogynidae</taxon>
        <taxon>Meloidogyninae</taxon>
        <taxon>Meloidogyne</taxon>
        <taxon>Meloidogyne incognita group</taxon>
    </lineage>
</organism>
<dbReference type="AlphaFoldDB" id="A0A915MYB9"/>
<evidence type="ECO:0000259" key="1">
    <source>
        <dbReference type="Pfam" id="PF00651"/>
    </source>
</evidence>
<evidence type="ECO:0000313" key="3">
    <source>
        <dbReference type="WBParaSite" id="scaffold5535_cov217.g9674"/>
    </source>
</evidence>
<dbReference type="PANTHER" id="PTHR24413">
    <property type="entry name" value="SPECKLE-TYPE POZ PROTEIN"/>
    <property type="match status" value="1"/>
</dbReference>
<evidence type="ECO:0000313" key="2">
    <source>
        <dbReference type="Proteomes" id="UP000887561"/>
    </source>
</evidence>
<dbReference type="InterPro" id="IPR000210">
    <property type="entry name" value="BTB/POZ_dom"/>
</dbReference>
<reference evidence="3" key="1">
    <citation type="submission" date="2022-11" db="UniProtKB">
        <authorList>
            <consortium name="WormBaseParasite"/>
        </authorList>
    </citation>
    <scope>IDENTIFICATION</scope>
</reference>
<keyword evidence="2" id="KW-1185">Reference proteome</keyword>
<accession>A0A915MYB9</accession>
<name>A0A915MYB9_MELJA</name>
<dbReference type="CDD" id="cd18186">
    <property type="entry name" value="BTB_POZ_ZBTB_KLHL-like"/>
    <property type="match status" value="1"/>
</dbReference>
<dbReference type="InterPro" id="IPR011333">
    <property type="entry name" value="SKP1/BTB/POZ_sf"/>
</dbReference>